<keyword evidence="1" id="KW-0812">Transmembrane</keyword>
<organism evidence="2 3">
    <name type="scientific">Agrocybe chaxingu</name>
    <dbReference type="NCBI Taxonomy" id="84603"/>
    <lineage>
        <taxon>Eukaryota</taxon>
        <taxon>Fungi</taxon>
        <taxon>Dikarya</taxon>
        <taxon>Basidiomycota</taxon>
        <taxon>Agaricomycotina</taxon>
        <taxon>Agaricomycetes</taxon>
        <taxon>Agaricomycetidae</taxon>
        <taxon>Agaricales</taxon>
        <taxon>Agaricineae</taxon>
        <taxon>Strophariaceae</taxon>
        <taxon>Agrocybe</taxon>
    </lineage>
</organism>
<dbReference type="OrthoDB" id="3029266at2759"/>
<comment type="caution">
    <text evidence="2">The sequence shown here is derived from an EMBL/GenBank/DDBJ whole genome shotgun (WGS) entry which is preliminary data.</text>
</comment>
<dbReference type="AlphaFoldDB" id="A0A9W8JYW7"/>
<keyword evidence="3" id="KW-1185">Reference proteome</keyword>
<sequence>MSADPLSSSYSPKQFADAILDKGLRKNASKPVTKIELLKDTRMVDHWRHEFLVFTTTHEEQELYLYFERELDEDVEGFKAKAAFARGLFRGPALDILMFHERGSEKDVETKTWTKAVFEIKLRSSPEVEPFTLKDLAKILKDESYEEKYSRYGLFSANCWAWSRGFLFDIIHRPQAARAISEILKTNGREMVPITVEEMKLYMLTEAFPEFLNPYGIRIILLLYSILHSLVQVKNMIVGPSNWTACLRTMLVYHDRTLEGSTKGRDCTFLPLPPSFTDFIPIVPGHMDYPIPSSFCQPGRYLYLLTSPIYTSSLPVSSIHVQAFGATSDDPVDGHEENTSQHSSSWLSCGIIRRSEDDGELIEIATGGVRLNATPRGVSESRSVAEYSAIHVFNSDDDFTGKIKHGDMIALWAHSHPGQLHTARSASIKIVVARRPVGTIDWVLVSLLLFEIGRSVYLGGAFVSLAFSVTGCILYWTNTFFEGWVWTNLSTLARTMHASATPLSLPSDPTSRAHLQPTCIHSRAHFHGWNSYFGHLVFVIALYRTLS</sequence>
<evidence type="ECO:0000313" key="2">
    <source>
        <dbReference type="EMBL" id="KAJ3507312.1"/>
    </source>
</evidence>
<feature type="transmembrane region" description="Helical" evidence="1">
    <location>
        <begin position="456"/>
        <end position="476"/>
    </location>
</feature>
<protein>
    <submittedName>
        <fullName evidence="2">Uncharacterized protein</fullName>
    </submittedName>
</protein>
<accession>A0A9W8JYW7</accession>
<dbReference type="EMBL" id="JANKHO010000673">
    <property type="protein sequence ID" value="KAJ3507312.1"/>
    <property type="molecule type" value="Genomic_DNA"/>
</dbReference>
<keyword evidence="1" id="KW-1133">Transmembrane helix</keyword>
<reference evidence="2" key="1">
    <citation type="submission" date="2022-07" db="EMBL/GenBank/DDBJ databases">
        <title>Genome Sequence of Agrocybe chaxingu.</title>
        <authorList>
            <person name="Buettner E."/>
        </authorList>
    </citation>
    <scope>NUCLEOTIDE SEQUENCE</scope>
    <source>
        <strain evidence="2">MP-N11</strain>
    </source>
</reference>
<name>A0A9W8JYW7_9AGAR</name>
<evidence type="ECO:0000313" key="3">
    <source>
        <dbReference type="Proteomes" id="UP001148786"/>
    </source>
</evidence>
<dbReference type="Proteomes" id="UP001148786">
    <property type="component" value="Unassembled WGS sequence"/>
</dbReference>
<proteinExistence type="predicted"/>
<evidence type="ECO:0000256" key="1">
    <source>
        <dbReference type="SAM" id="Phobius"/>
    </source>
</evidence>
<gene>
    <name evidence="2" type="ORF">NLJ89_g6373</name>
</gene>
<keyword evidence="1" id="KW-0472">Membrane</keyword>